<gene>
    <name evidence="5" type="ORF">IHE44_0011395</name>
    <name evidence="4" type="ORF">IHE44_003306</name>
</gene>
<dbReference type="InterPro" id="IPR040436">
    <property type="entry name" value="Disconnected-like"/>
</dbReference>
<proteinExistence type="predicted"/>
<dbReference type="EMBL" id="JADDUC010000151">
    <property type="protein sequence ID" value="KAG0117018.1"/>
    <property type="molecule type" value="Genomic_DNA"/>
</dbReference>
<keyword evidence="1" id="KW-0862">Zinc</keyword>
<comment type="caution">
    <text evidence="4">The sequence shown here is derived from an EMBL/GenBank/DDBJ whole genome shotgun (WGS) entry which is preliminary data.</text>
</comment>
<feature type="non-terminal residue" evidence="4">
    <location>
        <position position="1757"/>
    </location>
</feature>
<feature type="domain" description="C2H2-type" evidence="3">
    <location>
        <begin position="886"/>
        <end position="914"/>
    </location>
</feature>
<evidence type="ECO:0000313" key="5">
    <source>
        <dbReference type="EMBL" id="KAI1239955.1"/>
    </source>
</evidence>
<reference evidence="4" key="1">
    <citation type="submission" date="2020-10" db="EMBL/GenBank/DDBJ databases">
        <title>Feather gene expression reveals the developmental basis of iridescence in African starlings.</title>
        <authorList>
            <person name="Rubenstein D.R."/>
        </authorList>
    </citation>
    <scope>NUCLEOTIDE SEQUENCE</scope>
    <source>
        <strain evidence="4">SS15</strain>
        <tissue evidence="4">Liver</tissue>
    </source>
</reference>
<dbReference type="PROSITE" id="PS00028">
    <property type="entry name" value="ZINC_FINGER_C2H2_1"/>
    <property type="match status" value="2"/>
</dbReference>
<dbReference type="GO" id="GO:0005634">
    <property type="term" value="C:nucleus"/>
    <property type="evidence" value="ECO:0007669"/>
    <property type="project" value="TreeGrafter"/>
</dbReference>
<reference evidence="5" key="3">
    <citation type="submission" date="2022-01" db="EMBL/GenBank/DDBJ databases">
        <authorList>
            <person name="Rubenstein D.R."/>
        </authorList>
    </citation>
    <scope>NUCLEOTIDE SEQUENCE</scope>
    <source>
        <strain evidence="5">SS15</strain>
        <tissue evidence="5">Liver</tissue>
    </source>
</reference>
<evidence type="ECO:0000313" key="6">
    <source>
        <dbReference type="Proteomes" id="UP000618051"/>
    </source>
</evidence>
<evidence type="ECO:0000259" key="3">
    <source>
        <dbReference type="PROSITE" id="PS50157"/>
    </source>
</evidence>
<dbReference type="InterPro" id="IPR013087">
    <property type="entry name" value="Znf_C2H2_type"/>
</dbReference>
<organism evidence="4">
    <name type="scientific">Lamprotornis superbus</name>
    <dbReference type="NCBI Taxonomy" id="245042"/>
    <lineage>
        <taxon>Eukaryota</taxon>
        <taxon>Metazoa</taxon>
        <taxon>Chordata</taxon>
        <taxon>Craniata</taxon>
        <taxon>Vertebrata</taxon>
        <taxon>Euteleostomi</taxon>
        <taxon>Archelosauria</taxon>
        <taxon>Archosauria</taxon>
        <taxon>Dinosauria</taxon>
        <taxon>Saurischia</taxon>
        <taxon>Theropoda</taxon>
        <taxon>Coelurosauria</taxon>
        <taxon>Aves</taxon>
        <taxon>Neognathae</taxon>
        <taxon>Neoaves</taxon>
        <taxon>Telluraves</taxon>
        <taxon>Australaves</taxon>
        <taxon>Passeriformes</taxon>
        <taxon>Sturnidae</taxon>
        <taxon>Lamprotornis</taxon>
    </lineage>
</organism>
<keyword evidence="6" id="KW-1185">Reference proteome</keyword>
<feature type="compositionally biased region" description="Acidic residues" evidence="2">
    <location>
        <begin position="702"/>
        <end position="714"/>
    </location>
</feature>
<dbReference type="Pfam" id="PF12874">
    <property type="entry name" value="zf-met"/>
    <property type="match status" value="1"/>
</dbReference>
<feature type="compositionally biased region" description="Acidic residues" evidence="2">
    <location>
        <begin position="1035"/>
        <end position="1048"/>
    </location>
</feature>
<feature type="compositionally biased region" description="Polar residues" evidence="2">
    <location>
        <begin position="429"/>
        <end position="448"/>
    </location>
</feature>
<keyword evidence="1" id="KW-0863">Zinc-finger</keyword>
<dbReference type="PANTHER" id="PTHR15021:SF2">
    <property type="entry name" value="ZINC FINGER PROTEIN BASONUCLIN-2"/>
    <property type="match status" value="1"/>
</dbReference>
<feature type="compositionally biased region" description="Polar residues" evidence="2">
    <location>
        <begin position="458"/>
        <end position="468"/>
    </location>
</feature>
<accession>A0A835TTG7</accession>
<dbReference type="SMART" id="SM00355">
    <property type="entry name" value="ZnF_C2H2"/>
    <property type="match status" value="4"/>
</dbReference>
<dbReference type="EMBL" id="JADDUC020000004">
    <property type="protein sequence ID" value="KAI1239955.1"/>
    <property type="molecule type" value="Genomic_DNA"/>
</dbReference>
<evidence type="ECO:0000256" key="2">
    <source>
        <dbReference type="SAM" id="MobiDB-lite"/>
    </source>
</evidence>
<protein>
    <submittedName>
        <fullName evidence="5">Zinc finger protein basonuclin-2</fullName>
    </submittedName>
</protein>
<feature type="compositionally biased region" description="Basic and acidic residues" evidence="2">
    <location>
        <begin position="724"/>
        <end position="734"/>
    </location>
</feature>
<dbReference type="PROSITE" id="PS50157">
    <property type="entry name" value="ZINC_FINGER_C2H2_2"/>
    <property type="match status" value="2"/>
</dbReference>
<dbReference type="GO" id="GO:0008270">
    <property type="term" value="F:zinc ion binding"/>
    <property type="evidence" value="ECO:0007669"/>
    <property type="project" value="UniProtKB-KW"/>
</dbReference>
<evidence type="ECO:0000256" key="1">
    <source>
        <dbReference type="PROSITE-ProRule" id="PRU00042"/>
    </source>
</evidence>
<name>A0A835TTG7_9PASS</name>
<dbReference type="PANTHER" id="PTHR15021">
    <property type="entry name" value="DISCONNECTED-RELATED"/>
    <property type="match status" value="1"/>
</dbReference>
<dbReference type="OrthoDB" id="10070972at2759"/>
<feature type="region of interest" description="Disordered" evidence="2">
    <location>
        <begin position="652"/>
        <end position="823"/>
    </location>
</feature>
<sequence length="1757" mass="195827">IVDFNNNIINLCVKEQQKWTVQWSVNGNENTNHACTISTAPQESLSGKNLVSGKPVVGSEETKTALDKLSTQHLYHPTQVEIVQSNVVFDISSLMLYGTQAVPVRLKILLDRLFSVLKQEEVLHILHGLGWTLRDYVRGYILQLRSNMEQKPDSNRDQMPLTYREELPYRGYAVDMDVPIAAPSTQTCLSFTHKHREEIIYLEGGWRVTTALPFISAVDTLLEVALTEHRTDTKINPSGTKTLEEQSEGNPMTIIPLTASFSDQWDFAAAEDLVLLIDAAGKVLDRWAIMSREEEIITLQQFLRFGETKSIVELMAIQEKEGQAVAVPSSKTDSDIRTFIESNNRTRSPSLLAHLENSNPSSIHHFENIPNSLAFLLPFQYINPVSAPLLGLPPNGLLLEQPAMRLREPSLTTQNEYNESSESEVSPTPFKNEQASSRNALTSITNVEPKTEPACVSPVQTPTPVNDLSKTEHTKSSFRIHRMRRMGSASRKGRVFCNACGKTFYDKGTLKIHYNAVHLKIKHRCTIEGCNMVFSSLRSRNRHSANPNPRLHMPMLRNNRDKDLIRATSGAATPVIASTKSNLTLTSPGRPPMGFTTPPLDPVLQNPLPSQLVFPALKTVQPVPPFYRNLLTPGEMVSPPTSLPTSPIIPAVSGMEQHPPPPPESSVPSVLMPTPEPNADLAPKKKPRKSSMPVKIEKEVIDTADEFDDEDEEVNDRSTMVNDIGHDNHCHSQEEMSPGLSVKDFSKSDRSRCMSRPDIRRADSMTSEDQEHERDYENESESSEPKLCEESLEGDDRLHEPGEKSMMHGDQPDENHNDSSNQDVIKVKEEYTDPTYDMFYMSQYGLYNGGSASMAALHESFASTFNYSSPQKFSPEGEMCSSPDPKICYVCKKSFKSSYSVKLHYRNVHLKEMHVCTVAGCNAAFPSRRSRDRHSANINLHRKLLTKELDDMGLDTSQPSLSKDLRDEFLVKIYGAQHQMGLDIREDTSSPAGTEDSHMNGYGRGMAEDYMVLDLSTTSSIQSSSSIHSSRESDAGSDEGILLDDVDGASDSGESAHKADAPALAVGMGTDVPGSLMFNSVSVSNVGKVQRGRILALIPSLQAEGWQSPSLKLLGGSPGTEETSNLIPLFHDLGKLMIINISLSKIFDGGREETILRVVFSLDWSASKGSIFVAENNIKDFKEATIRSRINCFHPRPSSKLCTKSSCLPYSNARKDCHCYHRVREDIAAGWVESSGASQSGFHRNRVKWGKKTDFQRRIAMVEWEWMIPFPPQNSDYFRKCSSRNNCSLFNQMQDEHQCIKPEKLPSLGENAGIVLVLLCEVTKEAAATCKEQLLPEAIQNSNVGLSSAQKPGINVSIKENLELNPLTQKFRKITPTFMVCDEIKALQDTKSKELDIFCQMLHNRDMEASELIKRKTLMPSSTRLRRDARSQALKATKAEEQGQAMSFARLHISVPRKLWCTARFGLVTRQAEVECEWIGEVLKICSPSIASAPLDGKHQEWGGSGKARHTLAVYLLPTQSLSTLHYELVPAVSLDNEQEKNLGAIMVSCNLAVPRGTLCLATTRNVDKTARLATLRSSGTGGRAQRGMPSRWGHRLPPQNKPSFCLPGQHVTACQSAAEKNLHLKLQIRTVSAFKIYTKEHSHVPQQLNTELDHYLQLGVLEVMAAVSQMGRDGGEAGCSENSKLKQEDVQAGVLNPATQEANTEDTSVLDYITTTSSFYYFTFHFKLPRNTQERQRSTQKFHVDFVNLYEWMDTC</sequence>
<dbReference type="Proteomes" id="UP000618051">
    <property type="component" value="Unassembled WGS sequence"/>
</dbReference>
<dbReference type="Gene3D" id="3.30.160.60">
    <property type="entry name" value="Classic Zinc Finger"/>
    <property type="match status" value="2"/>
</dbReference>
<feature type="region of interest" description="Disordered" evidence="2">
    <location>
        <begin position="1021"/>
        <end position="1058"/>
    </location>
</feature>
<feature type="domain" description="C2H2-type" evidence="3">
    <location>
        <begin position="495"/>
        <end position="523"/>
    </location>
</feature>
<feature type="region of interest" description="Disordered" evidence="2">
    <location>
        <begin position="412"/>
        <end position="476"/>
    </location>
</feature>
<feature type="compositionally biased region" description="Low complexity" evidence="2">
    <location>
        <begin position="415"/>
        <end position="426"/>
    </location>
</feature>
<feature type="compositionally biased region" description="Basic and acidic residues" evidence="2">
    <location>
        <begin position="744"/>
        <end position="817"/>
    </location>
</feature>
<evidence type="ECO:0000313" key="4">
    <source>
        <dbReference type="EMBL" id="KAG0117018.1"/>
    </source>
</evidence>
<keyword evidence="1" id="KW-0479">Metal-binding</keyword>
<reference evidence="5 6" key="2">
    <citation type="journal article" date="2021" name="J. Hered.">
        <title>Feather Gene Expression Elucidates the Developmental Basis of Plumage Iridescence in African Starlings.</title>
        <authorList>
            <person name="Rubenstein D.R."/>
            <person name="Corvelo A."/>
            <person name="MacManes M.D."/>
            <person name="Maia R."/>
            <person name="Narzisi G."/>
            <person name="Rousaki A."/>
            <person name="Vandenabeele P."/>
            <person name="Shawkey M.D."/>
            <person name="Solomon J."/>
        </authorList>
    </citation>
    <scope>NUCLEOTIDE SEQUENCE [LARGE SCALE GENOMIC DNA]</scope>
    <source>
        <strain evidence="5">SS15</strain>
    </source>
</reference>
<dbReference type="GO" id="GO:0006355">
    <property type="term" value="P:regulation of DNA-templated transcription"/>
    <property type="evidence" value="ECO:0007669"/>
    <property type="project" value="TreeGrafter"/>
</dbReference>